<accession>A0A7J4TLV6</accession>
<proteinExistence type="predicted"/>
<evidence type="ECO:0000313" key="2">
    <source>
        <dbReference type="EMBL" id="HII84851.1"/>
    </source>
</evidence>
<gene>
    <name evidence="2" type="ORF">HA271_08495</name>
</gene>
<evidence type="ECO:0000256" key="1">
    <source>
        <dbReference type="SAM" id="Phobius"/>
    </source>
</evidence>
<dbReference type="Proteomes" id="UP000586031">
    <property type="component" value="Unassembled WGS sequence"/>
</dbReference>
<protein>
    <submittedName>
        <fullName evidence="2">Uncharacterized protein</fullName>
    </submittedName>
</protein>
<feature type="transmembrane region" description="Helical" evidence="1">
    <location>
        <begin position="221"/>
        <end position="242"/>
    </location>
</feature>
<name>A0A7J4TLV6_9EURY</name>
<keyword evidence="1" id="KW-1133">Transmembrane helix</keyword>
<reference evidence="3" key="1">
    <citation type="journal article" date="2020" name="bioRxiv">
        <title>A rank-normalized archaeal taxonomy based on genome phylogeny resolves widespread incomplete and uneven classifications.</title>
        <authorList>
            <person name="Rinke C."/>
            <person name="Chuvochina M."/>
            <person name="Mussig A.J."/>
            <person name="Chaumeil P.-A."/>
            <person name="Waite D.W."/>
            <person name="Whitman W.B."/>
            <person name="Parks D.H."/>
            <person name="Hugenholtz P."/>
        </authorList>
    </citation>
    <scope>NUCLEOTIDE SEQUENCE [LARGE SCALE GENOMIC DNA]</scope>
</reference>
<feature type="transmembrane region" description="Helical" evidence="1">
    <location>
        <begin position="283"/>
        <end position="301"/>
    </location>
</feature>
<organism evidence="2 3">
    <name type="scientific">Methanobacterium subterraneum</name>
    <dbReference type="NCBI Taxonomy" id="59277"/>
    <lineage>
        <taxon>Archaea</taxon>
        <taxon>Methanobacteriati</taxon>
        <taxon>Methanobacteriota</taxon>
        <taxon>Methanomada group</taxon>
        <taxon>Methanobacteria</taxon>
        <taxon>Methanobacteriales</taxon>
        <taxon>Methanobacteriaceae</taxon>
        <taxon>Methanobacterium</taxon>
    </lineage>
</organism>
<keyword evidence="1" id="KW-0812">Transmembrane</keyword>
<evidence type="ECO:0000313" key="3">
    <source>
        <dbReference type="Proteomes" id="UP000586031"/>
    </source>
</evidence>
<sequence>MIYDQRGVYEVMIKLLSDSWHVEDQIRPSKGRKVHLIVDIATDERALEVPLLKDMGDQVIGLKIRGVNLGRELTFFIKKDHLVIDLGDLNSWTTTPNQDNLYKIRLDLKFTVRDPSFEISPWDLGYDSNLEVDGYLLEKGSVTLPPGLKIKDDKIGVETILKCPNEKPQSVFLNPPADYITKKGKQKHYIFVMEPEIRRIMEMDGCNSSIKISYQAVNERIYYIISIIGFALLLVAILRFYGIVTGDPNLQFDIRFLAASVGFLGLIMGLVREGYELPLRRMVFVSILFLVVDLGLEIILLK</sequence>
<feature type="transmembrane region" description="Helical" evidence="1">
    <location>
        <begin position="254"/>
        <end position="271"/>
    </location>
</feature>
<dbReference type="EMBL" id="DUHE01000237">
    <property type="protein sequence ID" value="HII84851.1"/>
    <property type="molecule type" value="Genomic_DNA"/>
</dbReference>
<keyword evidence="1" id="KW-0472">Membrane</keyword>
<comment type="caution">
    <text evidence="2">The sequence shown here is derived from an EMBL/GenBank/DDBJ whole genome shotgun (WGS) entry which is preliminary data.</text>
</comment>
<dbReference type="AlphaFoldDB" id="A0A7J4TLV6"/>